<dbReference type="GO" id="GO:0003729">
    <property type="term" value="F:mRNA binding"/>
    <property type="evidence" value="ECO:0007669"/>
    <property type="project" value="TreeGrafter"/>
</dbReference>
<feature type="region of interest" description="Disordered" evidence="1">
    <location>
        <begin position="101"/>
        <end position="321"/>
    </location>
</feature>
<dbReference type="Gene3D" id="2.30.30.100">
    <property type="match status" value="1"/>
</dbReference>
<feature type="compositionally biased region" description="Basic and acidic residues" evidence="1">
    <location>
        <begin position="356"/>
        <end position="379"/>
    </location>
</feature>
<organism evidence="3 4">
    <name type="scientific">Dioszegia hungarica</name>
    <dbReference type="NCBI Taxonomy" id="4972"/>
    <lineage>
        <taxon>Eukaryota</taxon>
        <taxon>Fungi</taxon>
        <taxon>Dikarya</taxon>
        <taxon>Basidiomycota</taxon>
        <taxon>Agaricomycotina</taxon>
        <taxon>Tremellomycetes</taxon>
        <taxon>Tremellales</taxon>
        <taxon>Bulleribasidiaceae</taxon>
        <taxon>Dioszegia</taxon>
    </lineage>
</organism>
<feature type="compositionally biased region" description="Low complexity" evidence="1">
    <location>
        <begin position="101"/>
        <end position="126"/>
    </location>
</feature>
<comment type="caution">
    <text evidence="3">The sequence shown here is derived from an EMBL/GenBank/DDBJ whole genome shotgun (WGS) entry which is preliminary data.</text>
</comment>
<feature type="region of interest" description="Disordered" evidence="1">
    <location>
        <begin position="345"/>
        <end position="379"/>
    </location>
</feature>
<feature type="compositionally biased region" description="Pro residues" evidence="1">
    <location>
        <begin position="130"/>
        <end position="141"/>
    </location>
</feature>
<dbReference type="InterPro" id="IPR010920">
    <property type="entry name" value="LSM_dom_sf"/>
</dbReference>
<dbReference type="Pfam" id="PF12701">
    <property type="entry name" value="LSM14"/>
    <property type="match status" value="1"/>
</dbReference>
<accession>A0AA38H522</accession>
<dbReference type="InterPro" id="IPR025609">
    <property type="entry name" value="Lsm14-like_N"/>
</dbReference>
<gene>
    <name evidence="3" type="ORF">MKK02DRAFT_39003</name>
</gene>
<dbReference type="GeneID" id="77729595"/>
<dbReference type="SUPFAM" id="SSF50182">
    <property type="entry name" value="Sm-like ribonucleoproteins"/>
    <property type="match status" value="1"/>
</dbReference>
<dbReference type="PANTHER" id="PTHR13586:SF0">
    <property type="entry name" value="TRAILER HITCH, ISOFORM H"/>
    <property type="match status" value="1"/>
</dbReference>
<name>A0AA38H522_9TREE</name>
<reference evidence="3" key="1">
    <citation type="journal article" date="2022" name="G3 (Bethesda)">
        <title>High quality genome of the basidiomycete yeast Dioszegia hungarica PDD-24b-2 isolated from cloud water.</title>
        <authorList>
            <person name="Jarrige D."/>
            <person name="Haridas S."/>
            <person name="Bleykasten-Grosshans C."/>
            <person name="Joly M."/>
            <person name="Nadalig T."/>
            <person name="Sancelme M."/>
            <person name="Vuilleumier S."/>
            <person name="Grigoriev I.V."/>
            <person name="Amato P."/>
            <person name="Bringel F."/>
        </authorList>
    </citation>
    <scope>NUCLEOTIDE SEQUENCE</scope>
    <source>
        <strain evidence="3">PDD-24b-2</strain>
    </source>
</reference>
<feature type="compositionally biased region" description="Basic and acidic residues" evidence="1">
    <location>
        <begin position="197"/>
        <end position="206"/>
    </location>
</feature>
<protein>
    <recommendedName>
        <fullName evidence="2">Lsm14-like N-terminal domain-containing protein</fullName>
    </recommendedName>
</protein>
<dbReference type="SMART" id="SM01271">
    <property type="entry name" value="LSM14"/>
    <property type="match status" value="1"/>
</dbReference>
<feature type="compositionally biased region" description="Acidic residues" evidence="1">
    <location>
        <begin position="217"/>
        <end position="237"/>
    </location>
</feature>
<feature type="domain" description="Lsm14-like N-terminal" evidence="2">
    <location>
        <begin position="1"/>
        <end position="99"/>
    </location>
</feature>
<dbReference type="GO" id="GO:0000932">
    <property type="term" value="C:P-body"/>
    <property type="evidence" value="ECO:0007669"/>
    <property type="project" value="TreeGrafter"/>
</dbReference>
<evidence type="ECO:0000256" key="1">
    <source>
        <dbReference type="SAM" id="MobiDB-lite"/>
    </source>
</evidence>
<dbReference type="RefSeq" id="XP_052944103.1">
    <property type="nucleotide sequence ID" value="XM_053090390.1"/>
</dbReference>
<evidence type="ECO:0000313" key="4">
    <source>
        <dbReference type="Proteomes" id="UP001164286"/>
    </source>
</evidence>
<dbReference type="PANTHER" id="PTHR13586">
    <property type="entry name" value="SCD6 PROTEIN-RELATED"/>
    <property type="match status" value="1"/>
</dbReference>
<feature type="compositionally biased region" description="Polar residues" evidence="1">
    <location>
        <begin position="144"/>
        <end position="164"/>
    </location>
</feature>
<dbReference type="GO" id="GO:0033962">
    <property type="term" value="P:P-body assembly"/>
    <property type="evidence" value="ECO:0007669"/>
    <property type="project" value="TreeGrafter"/>
</dbReference>
<dbReference type="Proteomes" id="UP001164286">
    <property type="component" value="Unassembled WGS sequence"/>
</dbReference>
<dbReference type="AlphaFoldDB" id="A0AA38H522"/>
<dbReference type="GO" id="GO:0034063">
    <property type="term" value="P:stress granule assembly"/>
    <property type="evidence" value="ECO:0007669"/>
    <property type="project" value="TreeGrafter"/>
</dbReference>
<evidence type="ECO:0000259" key="2">
    <source>
        <dbReference type="SMART" id="SM01271"/>
    </source>
</evidence>
<keyword evidence="4" id="KW-1185">Reference proteome</keyword>
<evidence type="ECO:0000313" key="3">
    <source>
        <dbReference type="EMBL" id="KAI9634326.1"/>
    </source>
</evidence>
<dbReference type="EMBL" id="JAKWFO010000008">
    <property type="protein sequence ID" value="KAI9634326.1"/>
    <property type="molecule type" value="Genomic_DNA"/>
</dbReference>
<feature type="compositionally biased region" description="Gly residues" evidence="1">
    <location>
        <begin position="250"/>
        <end position="260"/>
    </location>
</feature>
<proteinExistence type="predicted"/>
<sequence>MDYAQFKGKPFQVVSKLGVRYTGIFDHISQEDQTICLSQVFNHGTEDRPTARKLPGSTSTLGWVRFHTESIESLALVENYIAPGATEEPADPILASVSNTAPGAAASAPAPASKAQQPTPSAAPASYTLPPKPPVSSPPPQSSLDRVQQSIADLSVSGQNNRGAQPNYRPPRRISRAQAIEVPDAEFDFSKGTQALEAEREARKVGDAGPSRQPGAADEDEEDADSGDSDDESDDSDASTPHPIAVQRGNGNGNANGNGIPGSASGAGEKRPPPGKPAYNKNSFFDDLSRSEGGITIHSGKRAERSSSLGTEGTGVEEEERVWVGQGEGVMADAEGSAVEMAEEDMISPHQGGWDSRAKGRGRVDMVDEGMDMKGKIKG</sequence>